<dbReference type="Proteomes" id="UP000694389">
    <property type="component" value="Unassembled WGS sequence"/>
</dbReference>
<dbReference type="AlphaFoldDB" id="A0A8C4E601"/>
<reference evidence="2" key="2">
    <citation type="submission" date="2025-09" db="UniProtKB">
        <authorList>
            <consortium name="Ensembl"/>
        </authorList>
    </citation>
    <scope>IDENTIFICATION</scope>
</reference>
<accession>A0A8C4E601</accession>
<feature type="signal peptide" evidence="1">
    <location>
        <begin position="1"/>
        <end position="34"/>
    </location>
</feature>
<dbReference type="GeneTree" id="ENSGT01020000230582"/>
<evidence type="ECO:0000313" key="2">
    <source>
        <dbReference type="Ensembl" id="ENSDLAP00005011852.1"/>
    </source>
</evidence>
<dbReference type="Ensembl" id="ENSDLAT00005012970.2">
    <property type="protein sequence ID" value="ENSDLAP00005011852.1"/>
    <property type="gene ID" value="ENSDLAG00005006075.2"/>
</dbReference>
<proteinExistence type="predicted"/>
<feature type="chain" id="PRO_5034388121" evidence="1">
    <location>
        <begin position="35"/>
        <end position="105"/>
    </location>
</feature>
<protein>
    <submittedName>
        <fullName evidence="2">Uncharacterized protein</fullName>
    </submittedName>
</protein>
<dbReference type="InterPro" id="IPR045860">
    <property type="entry name" value="Snake_toxin-like_sf"/>
</dbReference>
<reference evidence="2" key="1">
    <citation type="submission" date="2025-08" db="UniProtKB">
        <authorList>
            <consortium name="Ensembl"/>
        </authorList>
    </citation>
    <scope>IDENTIFICATION</scope>
</reference>
<keyword evidence="3" id="KW-1185">Reference proteome</keyword>
<gene>
    <name evidence="2" type="primary">LOC127378471</name>
</gene>
<sequence>MSVHLSPAHIASTEKMRTAVCTIFLLLSLYQGEALKCNYCFSKGGSLCTPTSIQTCSGSANACGAVIFQDPLNSSFRQCINMAVCQGYITTPGVIASCCSTDLCN</sequence>
<dbReference type="SUPFAM" id="SSF57302">
    <property type="entry name" value="Snake toxin-like"/>
    <property type="match status" value="1"/>
</dbReference>
<dbReference type="Gene3D" id="2.10.60.10">
    <property type="entry name" value="CD59"/>
    <property type="match status" value="1"/>
</dbReference>
<organism evidence="2 3">
    <name type="scientific">Dicentrarchus labrax</name>
    <name type="common">European seabass</name>
    <name type="synonym">Morone labrax</name>
    <dbReference type="NCBI Taxonomy" id="13489"/>
    <lineage>
        <taxon>Eukaryota</taxon>
        <taxon>Metazoa</taxon>
        <taxon>Chordata</taxon>
        <taxon>Craniata</taxon>
        <taxon>Vertebrata</taxon>
        <taxon>Euteleostomi</taxon>
        <taxon>Actinopterygii</taxon>
        <taxon>Neopterygii</taxon>
        <taxon>Teleostei</taxon>
        <taxon>Neoteleostei</taxon>
        <taxon>Acanthomorphata</taxon>
        <taxon>Eupercaria</taxon>
        <taxon>Moronidae</taxon>
        <taxon>Dicentrarchus</taxon>
    </lineage>
</organism>
<evidence type="ECO:0000313" key="3">
    <source>
        <dbReference type="Proteomes" id="UP000694389"/>
    </source>
</evidence>
<name>A0A8C4E601_DICLA</name>
<evidence type="ECO:0000256" key="1">
    <source>
        <dbReference type="SAM" id="SignalP"/>
    </source>
</evidence>
<keyword evidence="1" id="KW-0732">Signal</keyword>